<comment type="caution">
    <text evidence="2">The sequence shown here is derived from an EMBL/GenBank/DDBJ whole genome shotgun (WGS) entry which is preliminary data.</text>
</comment>
<evidence type="ECO:0000313" key="2">
    <source>
        <dbReference type="EMBL" id="KKL01233.1"/>
    </source>
</evidence>
<reference evidence="2" key="1">
    <citation type="journal article" date="2015" name="Nature">
        <title>Complex archaea that bridge the gap between prokaryotes and eukaryotes.</title>
        <authorList>
            <person name="Spang A."/>
            <person name="Saw J.H."/>
            <person name="Jorgensen S.L."/>
            <person name="Zaremba-Niedzwiedzka K."/>
            <person name="Martijn J."/>
            <person name="Lind A.E."/>
            <person name="van Eijk R."/>
            <person name="Schleper C."/>
            <person name="Guy L."/>
            <person name="Ettema T.J."/>
        </authorList>
    </citation>
    <scope>NUCLEOTIDE SEQUENCE</scope>
</reference>
<proteinExistence type="predicted"/>
<protein>
    <submittedName>
        <fullName evidence="2">Uncharacterized protein</fullName>
    </submittedName>
</protein>
<accession>A0A0F9CCE7</accession>
<name>A0A0F9CCE7_9ZZZZ</name>
<feature type="region of interest" description="Disordered" evidence="1">
    <location>
        <begin position="131"/>
        <end position="153"/>
    </location>
</feature>
<feature type="region of interest" description="Disordered" evidence="1">
    <location>
        <begin position="30"/>
        <end position="51"/>
    </location>
</feature>
<feature type="compositionally biased region" description="Basic and acidic residues" evidence="1">
    <location>
        <begin position="79"/>
        <end position="95"/>
    </location>
</feature>
<gene>
    <name evidence="2" type="ORF">LCGC14_2627230</name>
</gene>
<sequence>MPIKINTYGFNKVAAEDLTTEEWREELRKLREGEYPSARSTPVPRSGEEEEKMGIVERFIEEMSDEEFHAIMGKFQARHEKLMDPKETEETYRDVSEEEIEERTAPSEHGPSVENPYLDKKYRAYDPSKLLQEQGLIPEEEKEKRDPSWIERGEPGTFRPLGVNIVKDLVKIANELDKKGFCDEAEIIDDILKEF</sequence>
<feature type="region of interest" description="Disordered" evidence="1">
    <location>
        <begin position="79"/>
        <end position="119"/>
    </location>
</feature>
<evidence type="ECO:0000256" key="1">
    <source>
        <dbReference type="SAM" id="MobiDB-lite"/>
    </source>
</evidence>
<dbReference type="EMBL" id="LAZR01044973">
    <property type="protein sequence ID" value="KKL01233.1"/>
    <property type="molecule type" value="Genomic_DNA"/>
</dbReference>
<organism evidence="2">
    <name type="scientific">marine sediment metagenome</name>
    <dbReference type="NCBI Taxonomy" id="412755"/>
    <lineage>
        <taxon>unclassified sequences</taxon>
        <taxon>metagenomes</taxon>
        <taxon>ecological metagenomes</taxon>
    </lineage>
</organism>
<feature type="compositionally biased region" description="Basic and acidic residues" evidence="1">
    <location>
        <begin position="139"/>
        <end position="153"/>
    </location>
</feature>
<dbReference type="AlphaFoldDB" id="A0A0F9CCE7"/>